<dbReference type="Gene3D" id="3.30.1130.10">
    <property type="match status" value="1"/>
</dbReference>
<evidence type="ECO:0000259" key="9">
    <source>
        <dbReference type="SMART" id="SM00905"/>
    </source>
</evidence>
<evidence type="ECO:0000313" key="10">
    <source>
        <dbReference type="EMBL" id="KAA0695237.1"/>
    </source>
</evidence>
<dbReference type="SUPFAM" id="SSF55620">
    <property type="entry name" value="Tetrahydrobiopterin biosynthesis enzymes-like"/>
    <property type="match status" value="1"/>
</dbReference>
<keyword evidence="5 8" id="KW-0289">Folate biosynthesis</keyword>
<dbReference type="InterPro" id="IPR006156">
    <property type="entry name" value="Dihydroneopterin_aldolase"/>
</dbReference>
<keyword evidence="7 8" id="KW-0456">Lyase</keyword>
<evidence type="ECO:0000256" key="5">
    <source>
        <dbReference type="ARBA" id="ARBA00022909"/>
    </source>
</evidence>
<comment type="function">
    <text evidence="8">Catalyzes the conversion of 7,8-dihydroneopterin to 6-hydroxymethyl-7,8-dihydropterin.</text>
</comment>
<dbReference type="UniPathway" id="UPA00077">
    <property type="reaction ID" value="UER00154"/>
</dbReference>
<keyword evidence="11" id="KW-1185">Reference proteome</keyword>
<evidence type="ECO:0000256" key="3">
    <source>
        <dbReference type="ARBA" id="ARBA00005013"/>
    </source>
</evidence>
<dbReference type="NCBIfam" id="TIGR00526">
    <property type="entry name" value="folB_dom"/>
    <property type="match status" value="1"/>
</dbReference>
<dbReference type="GO" id="GO:0005737">
    <property type="term" value="C:cytoplasm"/>
    <property type="evidence" value="ECO:0007669"/>
    <property type="project" value="TreeGrafter"/>
</dbReference>
<gene>
    <name evidence="10" type="primary">folB</name>
    <name evidence="10" type="ORF">DT594_10415</name>
</gene>
<dbReference type="GO" id="GO:0004150">
    <property type="term" value="F:dihydroneopterin aldolase activity"/>
    <property type="evidence" value="ECO:0007669"/>
    <property type="project" value="UniProtKB-UniRule"/>
</dbReference>
<dbReference type="Pfam" id="PF02152">
    <property type="entry name" value="FolB"/>
    <property type="match status" value="1"/>
</dbReference>
<dbReference type="RefSeq" id="WP_149332596.1">
    <property type="nucleotide sequence ID" value="NZ_JBHOFR010000001.1"/>
</dbReference>
<dbReference type="EC" id="4.1.2.25" evidence="8"/>
<evidence type="ECO:0000256" key="2">
    <source>
        <dbReference type="ARBA" id="ARBA00001353"/>
    </source>
</evidence>
<dbReference type="SMART" id="SM00905">
    <property type="entry name" value="FolB"/>
    <property type="match status" value="1"/>
</dbReference>
<protein>
    <recommendedName>
        <fullName evidence="8">7,8-dihydroneopterin aldolase</fullName>
        <ecNumber evidence="8">4.1.2.25</ecNumber>
    </recommendedName>
</protein>
<comment type="catalytic activity">
    <reaction evidence="2 8">
        <text>7,8-dihydroneopterin = 6-hydroxymethyl-7,8-dihydropterin + glycolaldehyde</text>
        <dbReference type="Rhea" id="RHEA:10540"/>
        <dbReference type="ChEBI" id="CHEBI:17001"/>
        <dbReference type="ChEBI" id="CHEBI:17071"/>
        <dbReference type="ChEBI" id="CHEBI:44841"/>
        <dbReference type="EC" id="4.1.2.25"/>
    </reaction>
</comment>
<evidence type="ECO:0000256" key="4">
    <source>
        <dbReference type="ARBA" id="ARBA00005708"/>
    </source>
</evidence>
<dbReference type="PANTHER" id="PTHR42844">
    <property type="entry name" value="DIHYDRONEOPTERIN ALDOLASE 1-RELATED"/>
    <property type="match status" value="1"/>
</dbReference>
<comment type="pathway">
    <text evidence="3 8">Cofactor biosynthesis; tetrahydrofolate biosynthesis; 2-amino-4-hydroxy-6-hydroxymethyl-7,8-dihydropteridine diphosphate from 7,8-dihydroneopterin triphosphate: step 3/4.</text>
</comment>
<dbReference type="Proteomes" id="UP000463138">
    <property type="component" value="Unassembled WGS sequence"/>
</dbReference>
<evidence type="ECO:0000256" key="1">
    <source>
        <dbReference type="ARBA" id="ARBA00000693"/>
    </source>
</evidence>
<accession>A0A7V7KXG4</accession>
<dbReference type="NCBIfam" id="TIGR00525">
    <property type="entry name" value="folB"/>
    <property type="match status" value="1"/>
</dbReference>
<feature type="domain" description="Dihydroneopterin aldolase/epimerase" evidence="9">
    <location>
        <begin position="4"/>
        <end position="115"/>
    </location>
</feature>
<comment type="similarity">
    <text evidence="4 8">Belongs to the DHNA family.</text>
</comment>
<dbReference type="CDD" id="cd00534">
    <property type="entry name" value="DHNA_DHNTPE"/>
    <property type="match status" value="1"/>
</dbReference>
<organism evidence="10 11">
    <name type="scientific">Halopseudomonas laoshanensis</name>
    <dbReference type="NCBI Taxonomy" id="2268758"/>
    <lineage>
        <taxon>Bacteria</taxon>
        <taxon>Pseudomonadati</taxon>
        <taxon>Pseudomonadota</taxon>
        <taxon>Gammaproteobacteria</taxon>
        <taxon>Pseudomonadales</taxon>
        <taxon>Pseudomonadaceae</taxon>
        <taxon>Halopseudomonas</taxon>
    </lineage>
</organism>
<evidence type="ECO:0000256" key="7">
    <source>
        <dbReference type="ARBA" id="ARBA00023239"/>
    </source>
</evidence>
<dbReference type="AlphaFoldDB" id="A0A7V7KXG4"/>
<dbReference type="FunFam" id="3.30.1130.10:FF:000002">
    <property type="entry name" value="7,8-dihydroneopterin aldolase"/>
    <property type="match status" value="1"/>
</dbReference>
<keyword evidence="6" id="KW-0413">Isomerase</keyword>
<sequence>MDQVFIKGLSVEAVIGVYDWERTILQPLVLDLEMSWDIRAAAAGDDLSATLDYAAVSTRVLEYVASSQFQLVEALAEHVAALVMQEFAVPWLRLRVTKPGAIEQASGGVGVLIERGARPV</sequence>
<dbReference type="OrthoDB" id="9810587at2"/>
<comment type="caution">
    <text evidence="10">The sequence shown here is derived from an EMBL/GenBank/DDBJ whole genome shotgun (WGS) entry which is preliminary data.</text>
</comment>
<dbReference type="InterPro" id="IPR043133">
    <property type="entry name" value="GTP-CH-I_C/QueF"/>
</dbReference>
<evidence type="ECO:0000313" key="11">
    <source>
        <dbReference type="Proteomes" id="UP000463138"/>
    </source>
</evidence>
<dbReference type="GO" id="GO:0046656">
    <property type="term" value="P:folic acid biosynthetic process"/>
    <property type="evidence" value="ECO:0007669"/>
    <property type="project" value="UniProtKB-UniRule"/>
</dbReference>
<evidence type="ECO:0000256" key="8">
    <source>
        <dbReference type="RuleBase" id="RU362079"/>
    </source>
</evidence>
<comment type="catalytic activity">
    <reaction evidence="1">
        <text>7,8-dihydroneopterin = 7,8-dihydromonapterin</text>
        <dbReference type="Rhea" id="RHEA:45328"/>
        <dbReference type="ChEBI" id="CHEBI:17001"/>
        <dbReference type="ChEBI" id="CHEBI:71175"/>
        <dbReference type="EC" id="5.1.99.8"/>
    </reaction>
</comment>
<dbReference type="GO" id="GO:0046654">
    <property type="term" value="P:tetrahydrofolate biosynthetic process"/>
    <property type="evidence" value="ECO:0007669"/>
    <property type="project" value="UniProtKB-UniRule"/>
</dbReference>
<name>A0A7V7KXG4_9GAMM</name>
<dbReference type="InterPro" id="IPR006157">
    <property type="entry name" value="FolB_dom"/>
</dbReference>
<evidence type="ECO:0000256" key="6">
    <source>
        <dbReference type="ARBA" id="ARBA00023235"/>
    </source>
</evidence>
<reference evidence="10 11" key="1">
    <citation type="submission" date="2018-07" db="EMBL/GenBank/DDBJ databases">
        <title>Pseudomonas laoshanensis sp. nov., isolated from soil.</title>
        <authorList>
            <person name="Sun J."/>
            <person name="Yu L."/>
            <person name="Wang M."/>
            <person name="Zhang C."/>
        </authorList>
    </citation>
    <scope>NUCLEOTIDE SEQUENCE [LARGE SCALE GENOMIC DNA]</scope>
    <source>
        <strain evidence="10 11">Y22</strain>
    </source>
</reference>
<dbReference type="GO" id="GO:0016853">
    <property type="term" value="F:isomerase activity"/>
    <property type="evidence" value="ECO:0007669"/>
    <property type="project" value="UniProtKB-KW"/>
</dbReference>
<dbReference type="PANTHER" id="PTHR42844:SF1">
    <property type="entry name" value="DIHYDRONEOPTERIN ALDOLASE 1-RELATED"/>
    <property type="match status" value="1"/>
</dbReference>
<dbReference type="EMBL" id="QOVF01000002">
    <property type="protein sequence ID" value="KAA0695237.1"/>
    <property type="molecule type" value="Genomic_DNA"/>
</dbReference>
<proteinExistence type="inferred from homology"/>